<dbReference type="RefSeq" id="WP_003784175.1">
    <property type="nucleotide sequence ID" value="NZ_GL870929.1"/>
</dbReference>
<evidence type="ECO:0000313" key="2">
    <source>
        <dbReference type="Proteomes" id="UP000004088"/>
    </source>
</evidence>
<dbReference type="Proteomes" id="UP000004088">
    <property type="component" value="Unassembled WGS sequence"/>
</dbReference>
<name>F0F1U4_9NEIS</name>
<dbReference type="STRING" id="888741.HMPREF9098_2079"/>
<gene>
    <name evidence="1" type="ORF">HMPREF9098_2079</name>
</gene>
<protein>
    <submittedName>
        <fullName evidence="1">Uncharacterized protein</fullName>
    </submittedName>
</protein>
<comment type="caution">
    <text evidence="1">The sequence shown here is derived from an EMBL/GenBank/DDBJ whole genome shotgun (WGS) entry which is preliminary data.</text>
</comment>
<evidence type="ECO:0000313" key="1">
    <source>
        <dbReference type="EMBL" id="EGC16485.1"/>
    </source>
</evidence>
<sequence length="215" mass="25296">MINEIDLRYKDMAKFADIAQELYAVPECYLAALPQFDSRKIRKCIIYLHEKQEDFQKIEDIVGCGETNQLFDFDKYVSLNRADKAAMQLDIIHAGMLDMAARYGWDTEPLETAYGQCLNSDLIFYRQLRKNKLSPNKKQYLSVFAYCDFSHLKISWQVSDRKKNIQYKGELAWWPPSNMDEIYRLDFQWINDSEFVIHSKYKGILVNSWQIGLAG</sequence>
<organism evidence="1 2">
    <name type="scientific">Kingella denitrificans ATCC 33394</name>
    <dbReference type="NCBI Taxonomy" id="888741"/>
    <lineage>
        <taxon>Bacteria</taxon>
        <taxon>Pseudomonadati</taxon>
        <taxon>Pseudomonadota</taxon>
        <taxon>Betaproteobacteria</taxon>
        <taxon>Neisseriales</taxon>
        <taxon>Neisseriaceae</taxon>
        <taxon>Kingella</taxon>
    </lineage>
</organism>
<keyword evidence="2" id="KW-1185">Reference proteome</keyword>
<reference evidence="1 2" key="1">
    <citation type="submission" date="2011-01" db="EMBL/GenBank/DDBJ databases">
        <authorList>
            <person name="Muzny D."/>
            <person name="Qin X."/>
            <person name="Deng J."/>
            <person name="Jiang H."/>
            <person name="Liu Y."/>
            <person name="Qu J."/>
            <person name="Song X.-Z."/>
            <person name="Zhang L."/>
            <person name="Thornton R."/>
            <person name="Coyle M."/>
            <person name="Francisco L."/>
            <person name="Jackson L."/>
            <person name="Javaid M."/>
            <person name="Korchina V."/>
            <person name="Kovar C."/>
            <person name="Mata R."/>
            <person name="Mathew T."/>
            <person name="Ngo R."/>
            <person name="Nguyen L."/>
            <person name="Nguyen N."/>
            <person name="Okwuonu G."/>
            <person name="Ongeri F."/>
            <person name="Pham C."/>
            <person name="Simmons D."/>
            <person name="Wilczek-Boney K."/>
            <person name="Hale W."/>
            <person name="Jakkamsetti A."/>
            <person name="Pham P."/>
            <person name="Ruth R."/>
            <person name="San Lucas F."/>
            <person name="Warren J."/>
            <person name="Zhang J."/>
            <person name="Zhao Z."/>
            <person name="Zhou C."/>
            <person name="Zhu D."/>
            <person name="Lee S."/>
            <person name="Bess C."/>
            <person name="Blankenburg K."/>
            <person name="Forbes L."/>
            <person name="Fu Q."/>
            <person name="Gubbala S."/>
            <person name="Hirani K."/>
            <person name="Jayaseelan J.C."/>
            <person name="Lara F."/>
            <person name="Munidasa M."/>
            <person name="Palculict T."/>
            <person name="Patil S."/>
            <person name="Pu L.-L."/>
            <person name="Saada N."/>
            <person name="Tang L."/>
            <person name="Weissenberger G."/>
            <person name="Zhu Y."/>
            <person name="Hemphill L."/>
            <person name="Shang Y."/>
            <person name="Youmans B."/>
            <person name="Ayvaz T."/>
            <person name="Ross M."/>
            <person name="Santibanez J."/>
            <person name="Aqrawi P."/>
            <person name="Gross S."/>
            <person name="Joshi V."/>
            <person name="Fowler G."/>
            <person name="Nazareth L."/>
            <person name="Reid J."/>
            <person name="Worley K."/>
            <person name="Petrosino J."/>
            <person name="Highlander S."/>
            <person name="Gibbs R."/>
        </authorList>
    </citation>
    <scope>NUCLEOTIDE SEQUENCE [LARGE SCALE GENOMIC DNA]</scope>
    <source>
        <strain evidence="1 2">ATCC 33394</strain>
    </source>
</reference>
<proteinExistence type="predicted"/>
<dbReference type="EMBL" id="AEWV01000041">
    <property type="protein sequence ID" value="EGC16485.1"/>
    <property type="molecule type" value="Genomic_DNA"/>
</dbReference>
<dbReference type="HOGENOM" id="CLU_108050_0_0_4"/>
<accession>F0F1U4</accession>
<dbReference type="AlphaFoldDB" id="F0F1U4"/>